<evidence type="ECO:0000256" key="4">
    <source>
        <dbReference type="PROSITE-ProRule" id="PRU00335"/>
    </source>
</evidence>
<evidence type="ECO:0000259" key="5">
    <source>
        <dbReference type="PROSITE" id="PS50977"/>
    </source>
</evidence>
<dbReference type="KEGG" id="bsau:DWV08_01060"/>
<dbReference type="OrthoDB" id="9805134at2"/>
<dbReference type="Proteomes" id="UP000282185">
    <property type="component" value="Unassembled WGS sequence"/>
</dbReference>
<protein>
    <submittedName>
        <fullName evidence="7">TetR/AcrR family transcriptional regulator</fullName>
    </submittedName>
</protein>
<feature type="domain" description="HTH tetR-type" evidence="5">
    <location>
        <begin position="6"/>
        <end position="66"/>
    </location>
</feature>
<dbReference type="EMBL" id="QSWH01000009">
    <property type="protein sequence ID" value="RRR21286.1"/>
    <property type="molecule type" value="Genomic_DNA"/>
</dbReference>
<evidence type="ECO:0000256" key="2">
    <source>
        <dbReference type="ARBA" id="ARBA00023125"/>
    </source>
</evidence>
<keyword evidence="9" id="KW-1185">Reference proteome</keyword>
<keyword evidence="3" id="KW-0804">Transcription</keyword>
<dbReference type="SUPFAM" id="SSF46689">
    <property type="entry name" value="Homeodomain-like"/>
    <property type="match status" value="1"/>
</dbReference>
<reference evidence="7 10" key="2">
    <citation type="submission" date="2018-08" db="EMBL/GenBank/DDBJ databases">
        <title>Brachybacterium saurashtrense DSM 23186.</title>
        <authorList>
            <person name="Li Y."/>
        </authorList>
    </citation>
    <scope>NUCLEOTIDE SEQUENCE [LARGE SCALE GENOMIC DNA]</scope>
    <source>
        <strain evidence="7 10">DSM 23186</strain>
    </source>
</reference>
<dbReference type="InterPro" id="IPR009057">
    <property type="entry name" value="Homeodomain-like_sf"/>
</dbReference>
<dbReference type="RefSeq" id="WP_115412099.1">
    <property type="nucleotide sequence ID" value="NZ_CP031356.1"/>
</dbReference>
<gene>
    <name evidence="6" type="ORF">DWV08_01060</name>
    <name evidence="8" type="ORF">DXU92_06190</name>
    <name evidence="7" type="ORF">DXU92_14960</name>
</gene>
<keyword evidence="2 4" id="KW-0238">DNA-binding</keyword>
<dbReference type="InterPro" id="IPR001647">
    <property type="entry name" value="HTH_TetR"/>
</dbReference>
<dbReference type="Pfam" id="PF00440">
    <property type="entry name" value="TetR_N"/>
    <property type="match status" value="1"/>
</dbReference>
<dbReference type="PRINTS" id="PR00455">
    <property type="entry name" value="HTHTETR"/>
</dbReference>
<keyword evidence="1" id="KW-0805">Transcription regulation</keyword>
<evidence type="ECO:0000313" key="9">
    <source>
        <dbReference type="Proteomes" id="UP000254236"/>
    </source>
</evidence>
<dbReference type="PANTHER" id="PTHR47506">
    <property type="entry name" value="TRANSCRIPTIONAL REGULATORY PROTEIN"/>
    <property type="match status" value="1"/>
</dbReference>
<reference evidence="6 9" key="1">
    <citation type="submission" date="2018-07" db="EMBL/GenBank/DDBJ databases">
        <title>Brachybacterium saurashtrense DSM 23186 genome sequence.</title>
        <authorList>
            <person name="Guo L."/>
        </authorList>
    </citation>
    <scope>NUCLEOTIDE SEQUENCE [LARGE SCALE GENOMIC DNA]</scope>
    <source>
        <strain evidence="6 9">DSM 23186</strain>
    </source>
</reference>
<evidence type="ECO:0000313" key="10">
    <source>
        <dbReference type="Proteomes" id="UP000282185"/>
    </source>
</evidence>
<sequence length="196" mass="20893">MGRPAAFDRAEAVRAARDVFWSEGYETASMAALQQATGLSASSVYHSFGSKRGLFDAAVEDYLDQVVRPGLAPLTGPEVAPEALLAYFRAARERFADPSGRTVVDGCLLVNTACVGVARDSGVAEVVRAYRAELHAAFTRGARARSPRQAPAERERLVETCVSLLISALVMTRVDTGAALAALDTALSYLQNEDTP</sequence>
<proteinExistence type="predicted"/>
<dbReference type="AlphaFoldDB" id="A0A345YK92"/>
<dbReference type="Gene3D" id="1.10.10.60">
    <property type="entry name" value="Homeodomain-like"/>
    <property type="match status" value="1"/>
</dbReference>
<organism evidence="7 10">
    <name type="scientific">Brachybacterium saurashtrense</name>
    <dbReference type="NCBI Taxonomy" id="556288"/>
    <lineage>
        <taxon>Bacteria</taxon>
        <taxon>Bacillati</taxon>
        <taxon>Actinomycetota</taxon>
        <taxon>Actinomycetes</taxon>
        <taxon>Micrococcales</taxon>
        <taxon>Dermabacteraceae</taxon>
        <taxon>Brachybacterium</taxon>
    </lineage>
</organism>
<evidence type="ECO:0000313" key="6">
    <source>
        <dbReference type="EMBL" id="AXK44344.1"/>
    </source>
</evidence>
<feature type="DNA-binding region" description="H-T-H motif" evidence="4">
    <location>
        <begin position="29"/>
        <end position="48"/>
    </location>
</feature>
<dbReference type="Proteomes" id="UP000254236">
    <property type="component" value="Chromosome"/>
</dbReference>
<dbReference type="SUPFAM" id="SSF48498">
    <property type="entry name" value="Tetracyclin repressor-like, C-terminal domain"/>
    <property type="match status" value="1"/>
</dbReference>
<dbReference type="GO" id="GO:0003677">
    <property type="term" value="F:DNA binding"/>
    <property type="evidence" value="ECO:0007669"/>
    <property type="project" value="UniProtKB-UniRule"/>
</dbReference>
<dbReference type="InterPro" id="IPR036271">
    <property type="entry name" value="Tet_transcr_reg_TetR-rel_C_sf"/>
</dbReference>
<name>A0A345YK92_9MICO</name>
<dbReference type="EMBL" id="CP031356">
    <property type="protein sequence ID" value="AXK44344.1"/>
    <property type="molecule type" value="Genomic_DNA"/>
</dbReference>
<evidence type="ECO:0000256" key="1">
    <source>
        <dbReference type="ARBA" id="ARBA00023015"/>
    </source>
</evidence>
<accession>A0A345YK92</accession>
<dbReference type="PROSITE" id="PS50977">
    <property type="entry name" value="HTH_TETR_2"/>
    <property type="match status" value="1"/>
</dbReference>
<dbReference type="PANTHER" id="PTHR47506:SF1">
    <property type="entry name" value="HTH-TYPE TRANSCRIPTIONAL REGULATOR YJDC"/>
    <property type="match status" value="1"/>
</dbReference>
<evidence type="ECO:0000256" key="3">
    <source>
        <dbReference type="ARBA" id="ARBA00023163"/>
    </source>
</evidence>
<dbReference type="Gene3D" id="1.10.357.10">
    <property type="entry name" value="Tetracycline Repressor, domain 2"/>
    <property type="match status" value="1"/>
</dbReference>
<evidence type="ECO:0000313" key="8">
    <source>
        <dbReference type="EMBL" id="RRR22955.1"/>
    </source>
</evidence>
<dbReference type="EMBL" id="QSWH01000003">
    <property type="protein sequence ID" value="RRR22955.1"/>
    <property type="molecule type" value="Genomic_DNA"/>
</dbReference>
<evidence type="ECO:0000313" key="7">
    <source>
        <dbReference type="EMBL" id="RRR21286.1"/>
    </source>
</evidence>